<dbReference type="GO" id="GO:0022857">
    <property type="term" value="F:transmembrane transporter activity"/>
    <property type="evidence" value="ECO:0007669"/>
    <property type="project" value="InterPro"/>
</dbReference>
<dbReference type="PANTHER" id="PTHR42718:SF9">
    <property type="entry name" value="MAJOR FACILITATOR SUPERFAMILY MULTIDRUG TRANSPORTER MFSC"/>
    <property type="match status" value="1"/>
</dbReference>
<reference evidence="8 9" key="1">
    <citation type="submission" date="2020-08" db="EMBL/GenBank/DDBJ databases">
        <title>Sequencing the genomes of 1000 actinobacteria strains.</title>
        <authorList>
            <person name="Klenk H.-P."/>
        </authorList>
    </citation>
    <scope>NUCLEOTIDE SEQUENCE [LARGE SCALE GENOMIC DNA]</scope>
    <source>
        <strain evidence="8 9">DSM 45859</strain>
    </source>
</reference>
<feature type="domain" description="Major facilitator superfamily (MFS) profile" evidence="7">
    <location>
        <begin position="15"/>
        <end position="442"/>
    </location>
</feature>
<feature type="transmembrane region" description="Helical" evidence="6">
    <location>
        <begin position="201"/>
        <end position="223"/>
    </location>
</feature>
<dbReference type="Proteomes" id="UP000581769">
    <property type="component" value="Unassembled WGS sequence"/>
</dbReference>
<dbReference type="InterPro" id="IPR011701">
    <property type="entry name" value="MFS"/>
</dbReference>
<feature type="transmembrane region" description="Helical" evidence="6">
    <location>
        <begin position="52"/>
        <end position="73"/>
    </location>
</feature>
<comment type="subcellular location">
    <subcellularLocation>
        <location evidence="1">Cell membrane</location>
        <topology evidence="1">Multi-pass membrane protein</topology>
    </subcellularLocation>
</comment>
<keyword evidence="5 6" id="KW-0472">Membrane</keyword>
<feature type="transmembrane region" description="Helical" evidence="6">
    <location>
        <begin position="167"/>
        <end position="189"/>
    </location>
</feature>
<dbReference type="Gene3D" id="1.20.1720.10">
    <property type="entry name" value="Multidrug resistance protein D"/>
    <property type="match status" value="1"/>
</dbReference>
<accession>A0A840IZC8</accession>
<organism evidence="8 9">
    <name type="scientific">Amycolatopsis jiangsuensis</name>
    <dbReference type="NCBI Taxonomy" id="1181879"/>
    <lineage>
        <taxon>Bacteria</taxon>
        <taxon>Bacillati</taxon>
        <taxon>Actinomycetota</taxon>
        <taxon>Actinomycetes</taxon>
        <taxon>Pseudonocardiales</taxon>
        <taxon>Pseudonocardiaceae</taxon>
        <taxon>Amycolatopsis</taxon>
    </lineage>
</organism>
<dbReference type="Pfam" id="PF07690">
    <property type="entry name" value="MFS_1"/>
    <property type="match status" value="1"/>
</dbReference>
<feature type="transmembrane region" description="Helical" evidence="6">
    <location>
        <begin position="268"/>
        <end position="287"/>
    </location>
</feature>
<feature type="transmembrane region" description="Helical" evidence="6">
    <location>
        <begin position="82"/>
        <end position="102"/>
    </location>
</feature>
<dbReference type="InterPro" id="IPR020846">
    <property type="entry name" value="MFS_dom"/>
</dbReference>
<evidence type="ECO:0000256" key="6">
    <source>
        <dbReference type="SAM" id="Phobius"/>
    </source>
</evidence>
<dbReference type="GO" id="GO:0005886">
    <property type="term" value="C:plasma membrane"/>
    <property type="evidence" value="ECO:0007669"/>
    <property type="project" value="UniProtKB-SubCell"/>
</dbReference>
<keyword evidence="2" id="KW-0813">Transport</keyword>
<sequence>MTVRARPRTGIGVRLLVPLATGTILNPVNTTLISVALIPIGQAFGVGPDRTAWLVSGLYLGSALGQPVVGLLVDRFGARRTLVGGSLLTLAAGLVALLPVSIGWLVGLRLVIGIGTSAAFPAAMAVLRRHSGAETSGGALAVLAVCSQAVAAVGPALGGLLVSAFGWQAVFVVNAPLAVVVLALTLLWVPRDRSATTPDTPVDLAGIGLFSVALLAVMLLLMFPAPRNLWLLAPAALAAGLLVPVTRRARAPFLHLGPSIVVGPLLRTYLRQALTFLVLYAVLFGYVQWLDTSRGLSEAGTGLLLLPLSGTAVLFSAIPFRLSTWVRLTGAAAVLTGAVVALAFVDGRTPLVVLLAMNVLFGVSQGLVSLASQTVLYRQAHPDAIGIASGLFRTAQFLGAIGAATVIGACFRDGATTPALHALAVVLAVASALLVALTALDRALRASPEWQ</sequence>
<evidence type="ECO:0000259" key="7">
    <source>
        <dbReference type="PROSITE" id="PS50850"/>
    </source>
</evidence>
<feature type="transmembrane region" description="Helical" evidence="6">
    <location>
        <begin position="351"/>
        <end position="372"/>
    </location>
</feature>
<evidence type="ECO:0000256" key="5">
    <source>
        <dbReference type="ARBA" id="ARBA00023136"/>
    </source>
</evidence>
<keyword evidence="9" id="KW-1185">Reference proteome</keyword>
<evidence type="ECO:0000313" key="8">
    <source>
        <dbReference type="EMBL" id="MBB4688211.1"/>
    </source>
</evidence>
<dbReference type="InterPro" id="IPR036259">
    <property type="entry name" value="MFS_trans_sf"/>
</dbReference>
<dbReference type="PANTHER" id="PTHR42718">
    <property type="entry name" value="MAJOR FACILITATOR SUPERFAMILY MULTIDRUG TRANSPORTER MFSC"/>
    <property type="match status" value="1"/>
</dbReference>
<feature type="transmembrane region" description="Helical" evidence="6">
    <location>
        <begin position="419"/>
        <end position="440"/>
    </location>
</feature>
<name>A0A840IZC8_9PSEU</name>
<proteinExistence type="predicted"/>
<dbReference type="Gene3D" id="1.20.1250.20">
    <property type="entry name" value="MFS general substrate transporter like domains"/>
    <property type="match status" value="1"/>
</dbReference>
<dbReference type="RefSeq" id="WP_184782936.1">
    <property type="nucleotide sequence ID" value="NZ_JACHMG010000001.1"/>
</dbReference>
<feature type="transmembrane region" description="Helical" evidence="6">
    <location>
        <begin position="384"/>
        <end position="407"/>
    </location>
</feature>
<gene>
    <name evidence="8" type="ORF">BJY18_005696</name>
</gene>
<dbReference type="PROSITE" id="PS50850">
    <property type="entry name" value="MFS"/>
    <property type="match status" value="1"/>
</dbReference>
<evidence type="ECO:0000256" key="2">
    <source>
        <dbReference type="ARBA" id="ARBA00022448"/>
    </source>
</evidence>
<feature type="transmembrane region" description="Helical" evidence="6">
    <location>
        <begin position="325"/>
        <end position="345"/>
    </location>
</feature>
<dbReference type="AlphaFoldDB" id="A0A840IZC8"/>
<evidence type="ECO:0000256" key="1">
    <source>
        <dbReference type="ARBA" id="ARBA00004651"/>
    </source>
</evidence>
<evidence type="ECO:0000256" key="4">
    <source>
        <dbReference type="ARBA" id="ARBA00022989"/>
    </source>
</evidence>
<feature type="transmembrane region" description="Helical" evidence="6">
    <location>
        <begin position="12"/>
        <end position="40"/>
    </location>
</feature>
<feature type="transmembrane region" description="Helical" evidence="6">
    <location>
        <begin position="299"/>
        <end position="318"/>
    </location>
</feature>
<feature type="transmembrane region" description="Helical" evidence="6">
    <location>
        <begin position="108"/>
        <end position="127"/>
    </location>
</feature>
<evidence type="ECO:0000313" key="9">
    <source>
        <dbReference type="Proteomes" id="UP000581769"/>
    </source>
</evidence>
<evidence type="ECO:0000256" key="3">
    <source>
        <dbReference type="ARBA" id="ARBA00022692"/>
    </source>
</evidence>
<protein>
    <submittedName>
        <fullName evidence="8">MFS family permease</fullName>
    </submittedName>
</protein>
<comment type="caution">
    <text evidence="8">The sequence shown here is derived from an EMBL/GenBank/DDBJ whole genome shotgun (WGS) entry which is preliminary data.</text>
</comment>
<feature type="transmembrane region" description="Helical" evidence="6">
    <location>
        <begin position="139"/>
        <end position="161"/>
    </location>
</feature>
<dbReference type="EMBL" id="JACHMG010000001">
    <property type="protein sequence ID" value="MBB4688211.1"/>
    <property type="molecule type" value="Genomic_DNA"/>
</dbReference>
<keyword evidence="3 6" id="KW-0812">Transmembrane</keyword>
<keyword evidence="4 6" id="KW-1133">Transmembrane helix</keyword>
<dbReference type="SUPFAM" id="SSF103473">
    <property type="entry name" value="MFS general substrate transporter"/>
    <property type="match status" value="1"/>
</dbReference>